<dbReference type="HAMAP" id="MF_00454">
    <property type="entry name" value="FluC"/>
    <property type="match status" value="1"/>
</dbReference>
<evidence type="ECO:0000313" key="12">
    <source>
        <dbReference type="EMBL" id="MDN5205066.1"/>
    </source>
</evidence>
<keyword evidence="13" id="KW-1185">Reference proteome</keyword>
<dbReference type="PANTHER" id="PTHR28259:SF1">
    <property type="entry name" value="FLUORIDE EXPORT PROTEIN 1-RELATED"/>
    <property type="match status" value="1"/>
</dbReference>
<reference evidence="12" key="1">
    <citation type="submission" date="2023-06" db="EMBL/GenBank/DDBJ databases">
        <title>Genomic of Parafulvivirga corallium.</title>
        <authorList>
            <person name="Wang G."/>
        </authorList>
    </citation>
    <scope>NUCLEOTIDE SEQUENCE</scope>
    <source>
        <strain evidence="12">BMA10</strain>
    </source>
</reference>
<evidence type="ECO:0000256" key="7">
    <source>
        <dbReference type="ARBA" id="ARBA00023136"/>
    </source>
</evidence>
<evidence type="ECO:0000256" key="3">
    <source>
        <dbReference type="ARBA" id="ARBA00022519"/>
    </source>
</evidence>
<evidence type="ECO:0000256" key="4">
    <source>
        <dbReference type="ARBA" id="ARBA00022692"/>
    </source>
</evidence>
<organism evidence="12 13">
    <name type="scientific">Splendidivirga corallicola</name>
    <dbReference type="NCBI Taxonomy" id="3051826"/>
    <lineage>
        <taxon>Bacteria</taxon>
        <taxon>Pseudomonadati</taxon>
        <taxon>Bacteroidota</taxon>
        <taxon>Cytophagia</taxon>
        <taxon>Cytophagales</taxon>
        <taxon>Splendidivirgaceae</taxon>
        <taxon>Splendidivirga</taxon>
    </lineage>
</organism>
<comment type="caution">
    <text evidence="12">The sequence shown here is derived from an EMBL/GenBank/DDBJ whole genome shotgun (WGS) entry which is preliminary data.</text>
</comment>
<evidence type="ECO:0000256" key="8">
    <source>
        <dbReference type="ARBA" id="ARBA00023303"/>
    </source>
</evidence>
<evidence type="ECO:0000256" key="5">
    <source>
        <dbReference type="ARBA" id="ARBA00022989"/>
    </source>
</evidence>
<keyword evidence="3" id="KW-0997">Cell inner membrane</keyword>
<evidence type="ECO:0000256" key="10">
    <source>
        <dbReference type="ARBA" id="ARBA00035585"/>
    </source>
</evidence>
<gene>
    <name evidence="11 12" type="primary">crcB</name>
    <name evidence="11" type="synonym">fluC</name>
    <name evidence="12" type="ORF">QQ008_26995</name>
</gene>
<comment type="catalytic activity">
    <reaction evidence="10">
        <text>fluoride(in) = fluoride(out)</text>
        <dbReference type="Rhea" id="RHEA:76159"/>
        <dbReference type="ChEBI" id="CHEBI:17051"/>
    </reaction>
    <physiologicalReaction direction="left-to-right" evidence="10">
        <dbReference type="Rhea" id="RHEA:76160"/>
    </physiologicalReaction>
</comment>
<feature type="transmembrane region" description="Helical" evidence="11">
    <location>
        <begin position="34"/>
        <end position="56"/>
    </location>
</feature>
<keyword evidence="11" id="KW-0813">Transport</keyword>
<dbReference type="Pfam" id="PF02537">
    <property type="entry name" value="CRCB"/>
    <property type="match status" value="1"/>
</dbReference>
<evidence type="ECO:0000256" key="2">
    <source>
        <dbReference type="ARBA" id="ARBA00022475"/>
    </source>
</evidence>
<evidence type="ECO:0000313" key="13">
    <source>
        <dbReference type="Proteomes" id="UP001172082"/>
    </source>
</evidence>
<feature type="transmembrane region" description="Helical" evidence="11">
    <location>
        <begin position="98"/>
        <end position="122"/>
    </location>
</feature>
<dbReference type="InterPro" id="IPR003691">
    <property type="entry name" value="FluC"/>
</dbReference>
<accession>A0ABT8KWA0</accession>
<dbReference type="NCBIfam" id="TIGR00494">
    <property type="entry name" value="crcB"/>
    <property type="match status" value="1"/>
</dbReference>
<keyword evidence="7 11" id="KW-0472">Membrane</keyword>
<keyword evidence="5 11" id="KW-1133">Transmembrane helix</keyword>
<protein>
    <recommendedName>
        <fullName evidence="11">Fluoride-specific ion channel FluC</fullName>
    </recommendedName>
</protein>
<keyword evidence="6 11" id="KW-0406">Ion transport</keyword>
<comment type="similarity">
    <text evidence="9 11">Belongs to the fluoride channel Fluc/FEX (TC 1.A.43) family.</text>
</comment>
<comment type="subcellular location">
    <subcellularLocation>
        <location evidence="1 11">Cell membrane</location>
        <topology evidence="1 11">Multi-pass membrane protein</topology>
    </subcellularLocation>
</comment>
<dbReference type="RefSeq" id="WP_346755089.1">
    <property type="nucleotide sequence ID" value="NZ_JAUJEA010000014.1"/>
</dbReference>
<feature type="transmembrane region" description="Helical" evidence="11">
    <location>
        <begin position="68"/>
        <end position="86"/>
    </location>
</feature>
<keyword evidence="11" id="KW-0479">Metal-binding</keyword>
<comment type="function">
    <text evidence="11">Fluoride-specific ion channel. Important for reducing fluoride concentration in the cell, thus reducing its toxicity.</text>
</comment>
<evidence type="ECO:0000256" key="1">
    <source>
        <dbReference type="ARBA" id="ARBA00004651"/>
    </source>
</evidence>
<proteinExistence type="inferred from homology"/>
<feature type="binding site" evidence="11">
    <location>
        <position position="76"/>
    </location>
    <ligand>
        <name>Na(+)</name>
        <dbReference type="ChEBI" id="CHEBI:29101"/>
        <note>structural</note>
    </ligand>
</feature>
<evidence type="ECO:0000256" key="9">
    <source>
        <dbReference type="ARBA" id="ARBA00035120"/>
    </source>
</evidence>
<sequence length="123" mass="13525">MIKSLLLVGFGGFLGSISRFYINHTMEKLIQTPFPYGTFIANVAGCFIIGLIYGSSLKGQSISLDTRLFLTTGFCGGFTTFSTFSLESLNLFQNGQIFHFFIYTSLSILLGFAATFLGILIMK</sequence>
<feature type="binding site" evidence="11">
    <location>
        <position position="79"/>
    </location>
    <ligand>
        <name>Na(+)</name>
        <dbReference type="ChEBI" id="CHEBI:29101"/>
        <note>structural</note>
    </ligand>
</feature>
<keyword evidence="11" id="KW-0915">Sodium</keyword>
<keyword evidence="8 11" id="KW-0407">Ion channel</keyword>
<keyword evidence="4 11" id="KW-0812">Transmembrane</keyword>
<dbReference type="PANTHER" id="PTHR28259">
    <property type="entry name" value="FLUORIDE EXPORT PROTEIN 1-RELATED"/>
    <property type="match status" value="1"/>
</dbReference>
<evidence type="ECO:0000256" key="11">
    <source>
        <dbReference type="HAMAP-Rule" id="MF_00454"/>
    </source>
</evidence>
<dbReference type="EMBL" id="JAUJEA010000014">
    <property type="protein sequence ID" value="MDN5205066.1"/>
    <property type="molecule type" value="Genomic_DNA"/>
</dbReference>
<name>A0ABT8KWA0_9BACT</name>
<dbReference type="Proteomes" id="UP001172082">
    <property type="component" value="Unassembled WGS sequence"/>
</dbReference>
<keyword evidence="2 11" id="KW-1003">Cell membrane</keyword>
<comment type="activity regulation">
    <text evidence="11">Na(+) is not transported, but it plays an essential structural role and its presence is essential for fluoride channel function.</text>
</comment>
<evidence type="ECO:0000256" key="6">
    <source>
        <dbReference type="ARBA" id="ARBA00023065"/>
    </source>
</evidence>